<dbReference type="SMART" id="SM01013">
    <property type="entry name" value="APC2"/>
    <property type="match status" value="1"/>
</dbReference>
<evidence type="ECO:0000256" key="5">
    <source>
        <dbReference type="ARBA" id="ARBA00023306"/>
    </source>
</evidence>
<reference evidence="9" key="1">
    <citation type="submission" date="2022-07" db="EMBL/GenBank/DDBJ databases">
        <title>Phylogenomic reconstructions and comparative analyses of Kickxellomycotina fungi.</title>
        <authorList>
            <person name="Reynolds N.K."/>
            <person name="Stajich J.E."/>
            <person name="Barry K."/>
            <person name="Grigoriev I.V."/>
            <person name="Crous P."/>
            <person name="Smith M.E."/>
        </authorList>
    </citation>
    <scope>NUCLEOTIDE SEQUENCE</scope>
    <source>
        <strain evidence="9">NRRL 3115</strain>
    </source>
</reference>
<dbReference type="GO" id="GO:0070979">
    <property type="term" value="P:protein K11-linked ubiquitination"/>
    <property type="evidence" value="ECO:0007669"/>
    <property type="project" value="TreeGrafter"/>
</dbReference>
<evidence type="ECO:0000256" key="1">
    <source>
        <dbReference type="ARBA" id="ARBA00016068"/>
    </source>
</evidence>
<name>A0A9W8G9C3_9FUNG</name>
<dbReference type="InterPro" id="IPR016158">
    <property type="entry name" value="Cullin_homology"/>
</dbReference>
<feature type="compositionally biased region" description="Acidic residues" evidence="7">
    <location>
        <begin position="749"/>
        <end position="758"/>
    </location>
</feature>
<dbReference type="GO" id="GO:0007091">
    <property type="term" value="P:metaphase/anaphase transition of mitotic cell cycle"/>
    <property type="evidence" value="ECO:0007669"/>
    <property type="project" value="TreeGrafter"/>
</dbReference>
<evidence type="ECO:0000256" key="4">
    <source>
        <dbReference type="ARBA" id="ARBA00022786"/>
    </source>
</evidence>
<comment type="caution">
    <text evidence="9">The sequence shown here is derived from an EMBL/GenBank/DDBJ whole genome shotgun (WGS) entry which is preliminary data.</text>
</comment>
<dbReference type="AlphaFoldDB" id="A0A9W8G9C3"/>
<dbReference type="Pfam" id="PF26557">
    <property type="entry name" value="Cullin_AB"/>
    <property type="match status" value="1"/>
</dbReference>
<keyword evidence="2" id="KW-0132">Cell division</keyword>
<evidence type="ECO:0000256" key="2">
    <source>
        <dbReference type="ARBA" id="ARBA00022618"/>
    </source>
</evidence>
<evidence type="ECO:0000256" key="7">
    <source>
        <dbReference type="SAM" id="MobiDB-lite"/>
    </source>
</evidence>
<evidence type="ECO:0000313" key="9">
    <source>
        <dbReference type="EMBL" id="KAJ2678543.1"/>
    </source>
</evidence>
<dbReference type="Pfam" id="PF08672">
    <property type="entry name" value="ANAPC2"/>
    <property type="match status" value="1"/>
</dbReference>
<proteinExistence type="inferred from homology"/>
<dbReference type="InterPro" id="IPR059120">
    <property type="entry name" value="Cullin-like_AB"/>
</dbReference>
<keyword evidence="4" id="KW-0833">Ubl conjugation pathway</keyword>
<keyword evidence="5" id="KW-0131">Cell cycle</keyword>
<dbReference type="InterPro" id="IPR036317">
    <property type="entry name" value="Cullin_homology_sf"/>
</dbReference>
<dbReference type="SUPFAM" id="SSF46785">
    <property type="entry name" value="Winged helix' DNA-binding domain"/>
    <property type="match status" value="1"/>
</dbReference>
<evidence type="ECO:0000256" key="3">
    <source>
        <dbReference type="ARBA" id="ARBA00022776"/>
    </source>
</evidence>
<dbReference type="SMART" id="SM00182">
    <property type="entry name" value="CULLIN"/>
    <property type="match status" value="1"/>
</dbReference>
<dbReference type="InterPro" id="IPR014786">
    <property type="entry name" value="ANAPC2_C"/>
</dbReference>
<dbReference type="GO" id="GO:0051301">
    <property type="term" value="P:cell division"/>
    <property type="evidence" value="ECO:0007669"/>
    <property type="project" value="UniProtKB-KW"/>
</dbReference>
<gene>
    <name evidence="9" type="primary">ANAPC2</name>
    <name evidence="9" type="ORF">GGI25_002337</name>
</gene>
<dbReference type="InterPro" id="IPR057975">
    <property type="entry name" value="TPR_ANAPC2"/>
</dbReference>
<comment type="similarity">
    <text evidence="6">Belongs to the cullin family.</text>
</comment>
<dbReference type="InterPro" id="IPR044554">
    <property type="entry name" value="ANAPC2"/>
</dbReference>
<dbReference type="InterPro" id="IPR036390">
    <property type="entry name" value="WH_DNA-bd_sf"/>
</dbReference>
<dbReference type="GO" id="GO:0005680">
    <property type="term" value="C:anaphase-promoting complex"/>
    <property type="evidence" value="ECO:0007669"/>
    <property type="project" value="TreeGrafter"/>
</dbReference>
<evidence type="ECO:0000256" key="6">
    <source>
        <dbReference type="PROSITE-ProRule" id="PRU00330"/>
    </source>
</evidence>
<feature type="domain" description="Cullin family profile" evidence="8">
    <location>
        <begin position="461"/>
        <end position="673"/>
    </location>
</feature>
<dbReference type="SUPFAM" id="SSF75632">
    <property type="entry name" value="Cullin homology domain"/>
    <property type="match status" value="1"/>
</dbReference>
<keyword evidence="3" id="KW-0498">Mitosis</keyword>
<protein>
    <recommendedName>
        <fullName evidence="1">Anaphase-promoting complex subunit 2</fullName>
    </recommendedName>
</protein>
<organism evidence="9 10">
    <name type="scientific">Coemansia spiralis</name>
    <dbReference type="NCBI Taxonomy" id="417178"/>
    <lineage>
        <taxon>Eukaryota</taxon>
        <taxon>Fungi</taxon>
        <taxon>Fungi incertae sedis</taxon>
        <taxon>Zoopagomycota</taxon>
        <taxon>Kickxellomycotina</taxon>
        <taxon>Kickxellomycetes</taxon>
        <taxon>Kickxellales</taxon>
        <taxon>Kickxellaceae</taxon>
        <taxon>Coemansia</taxon>
    </lineage>
</organism>
<dbReference type="Proteomes" id="UP001151518">
    <property type="component" value="Unassembled WGS sequence"/>
</dbReference>
<sequence>MDTNAYNRCGVMSQDALRSMVQKIKAHSAPNGSSKSTSSKAASQAVEFERKIDMLATMYRERLKRLCTEIDIHDIANPSASVAFYAFLQNISETHRQFKEQALLGRTFEHGKYVVAISKAWGALIYECFDQKISEWLQVWIHLVLCAIVHLEKCIPPLEPCTDNGLDQAVAARLEQYHNATGLHVLGISAVSCDNPEIITSFDGFDDEDPQIDMLERRRRKFYRHMSRDSRTACVFLNDCASTCRILVELGVPKYTRRWFLSAIDRIVQSTVKLSELQWEEPCLEKMLFGIRLATATFDALLVQPDGSFQDIGTLVEYAERGVLKQFAELRIAELFSIIIDYPDSKAAIDDLRMCVAKLGNMRHMANLLRNAIQKRLLHPGATTNDILTQYISSIRCLRLLDPSSTVLEIVAQPIREYLRSREDTVSCIVQDMVSEESELFEDLASGQGLIMENGPDGIVYDEEYANKNWEPLPIEAKNVFVTAQRRDADVLSLLVSIYDTKDVFVHEFEKYLEQQLLYCTEYNTEREIKQVEMMKLRFGDHALERCEVMLKDIADSKRIAQYVDETSKSKLWDMPMQATIVSRQFWAGAPKEEEYKDPKEMAEICERYASVYEMLKPARKLEWRGSQSQISLSIELADRTLEVTVKPAQAAVLFTFQEYGTQTLADIAKSLGCTEDFALSRIRFWQARGIVRETESNTFEVIENENKSNIGVGAEKTGGHDSGESAQESNLHKNTDEGGSKDDRIHDTDEDDDDENGESAAEASTARTEILRMNFKYIVGMLTNLGPLPLDRILSMLSMFVPGESTTPDELRDFLAQMVREDQLEMTGGMYKLK</sequence>
<dbReference type="GO" id="GO:0031625">
    <property type="term" value="F:ubiquitin protein ligase binding"/>
    <property type="evidence" value="ECO:0007669"/>
    <property type="project" value="InterPro"/>
</dbReference>
<feature type="compositionally biased region" description="Basic and acidic residues" evidence="7">
    <location>
        <begin position="731"/>
        <end position="748"/>
    </location>
</feature>
<dbReference type="PROSITE" id="PS50069">
    <property type="entry name" value="CULLIN_2"/>
    <property type="match status" value="1"/>
</dbReference>
<dbReference type="InterPro" id="IPR036388">
    <property type="entry name" value="WH-like_DNA-bd_sf"/>
</dbReference>
<feature type="region of interest" description="Disordered" evidence="7">
    <location>
        <begin position="711"/>
        <end position="766"/>
    </location>
</feature>
<dbReference type="Gene3D" id="1.10.10.10">
    <property type="entry name" value="Winged helix-like DNA-binding domain superfamily/Winged helix DNA-binding domain"/>
    <property type="match status" value="1"/>
</dbReference>
<dbReference type="PANTHER" id="PTHR45957:SF1">
    <property type="entry name" value="ANAPHASE-PROMOTING COMPLEX SUBUNIT 2"/>
    <property type="match status" value="1"/>
</dbReference>
<evidence type="ECO:0000313" key="10">
    <source>
        <dbReference type="Proteomes" id="UP001151518"/>
    </source>
</evidence>
<dbReference type="Pfam" id="PF25773">
    <property type="entry name" value="TPR_ANAPC2"/>
    <property type="match status" value="1"/>
</dbReference>
<dbReference type="Gene3D" id="1.20.1310.10">
    <property type="entry name" value="Cullin Repeats"/>
    <property type="match status" value="1"/>
</dbReference>
<accession>A0A9W8G9C3</accession>
<dbReference type="PANTHER" id="PTHR45957">
    <property type="entry name" value="ANAPHASE-PROMOTING COMPLEX SUBUNIT 2"/>
    <property type="match status" value="1"/>
</dbReference>
<dbReference type="EMBL" id="JANBTW010000020">
    <property type="protein sequence ID" value="KAJ2678543.1"/>
    <property type="molecule type" value="Genomic_DNA"/>
</dbReference>
<dbReference type="OrthoDB" id="5581181at2759"/>
<dbReference type="GO" id="GO:0006511">
    <property type="term" value="P:ubiquitin-dependent protein catabolic process"/>
    <property type="evidence" value="ECO:0007669"/>
    <property type="project" value="InterPro"/>
</dbReference>
<evidence type="ECO:0000259" key="8">
    <source>
        <dbReference type="PROSITE" id="PS50069"/>
    </source>
</evidence>
<dbReference type="Gene3D" id="3.30.230.130">
    <property type="entry name" value="Cullin, Chain C, Domain 2"/>
    <property type="match status" value="1"/>
</dbReference>